<dbReference type="AlphaFoldDB" id="A0A2P2LWM5"/>
<sequence length="50" mass="6024">MGSIFFIFPFLLRDHKVLGLRRRGIAEVIPKKSKIKFSCFLIFFFLFERN</sequence>
<dbReference type="EMBL" id="GGEC01041883">
    <property type="protein sequence ID" value="MBX22367.1"/>
    <property type="molecule type" value="Transcribed_RNA"/>
</dbReference>
<accession>A0A2P2LWM5</accession>
<reference evidence="1" key="1">
    <citation type="submission" date="2018-02" db="EMBL/GenBank/DDBJ databases">
        <title>Rhizophora mucronata_Transcriptome.</title>
        <authorList>
            <person name="Meera S.P."/>
            <person name="Sreeshan A."/>
            <person name="Augustine A."/>
        </authorList>
    </citation>
    <scope>NUCLEOTIDE SEQUENCE</scope>
    <source>
        <tissue evidence="1">Leaf</tissue>
    </source>
</reference>
<protein>
    <submittedName>
        <fullName evidence="1">Uncharacterized protein</fullName>
    </submittedName>
</protein>
<proteinExistence type="predicted"/>
<name>A0A2P2LWM5_RHIMU</name>
<evidence type="ECO:0000313" key="1">
    <source>
        <dbReference type="EMBL" id="MBX22367.1"/>
    </source>
</evidence>
<organism evidence="1">
    <name type="scientific">Rhizophora mucronata</name>
    <name type="common">Asiatic mangrove</name>
    <dbReference type="NCBI Taxonomy" id="61149"/>
    <lineage>
        <taxon>Eukaryota</taxon>
        <taxon>Viridiplantae</taxon>
        <taxon>Streptophyta</taxon>
        <taxon>Embryophyta</taxon>
        <taxon>Tracheophyta</taxon>
        <taxon>Spermatophyta</taxon>
        <taxon>Magnoliopsida</taxon>
        <taxon>eudicotyledons</taxon>
        <taxon>Gunneridae</taxon>
        <taxon>Pentapetalae</taxon>
        <taxon>rosids</taxon>
        <taxon>fabids</taxon>
        <taxon>Malpighiales</taxon>
        <taxon>Rhizophoraceae</taxon>
        <taxon>Rhizophora</taxon>
    </lineage>
</organism>